<dbReference type="AlphaFoldDB" id="A0A3M9M7I7"/>
<dbReference type="InterPro" id="IPR045864">
    <property type="entry name" value="aa-tRNA-synth_II/BPL/LPL"/>
</dbReference>
<evidence type="ECO:0000313" key="2">
    <source>
        <dbReference type="EMBL" id="RNI21187.1"/>
    </source>
</evidence>
<name>A0A3M9M7I7_9MICO</name>
<gene>
    <name evidence="2" type="ORF">EFY87_13025</name>
</gene>
<dbReference type="InterPro" id="IPR006195">
    <property type="entry name" value="aa-tRNA-synth_II"/>
</dbReference>
<protein>
    <submittedName>
        <fullName evidence="2">Amino acid--[acyl-carrier-protein] ligase</fullName>
        <ecNumber evidence="2">6.2.1.n2</ecNumber>
    </submittedName>
</protein>
<accession>A0A3M9M7I7</accession>
<dbReference type="NCBIfam" id="NF005479">
    <property type="entry name" value="PRK07080.1"/>
    <property type="match status" value="1"/>
</dbReference>
<keyword evidence="2" id="KW-0436">Ligase</keyword>
<dbReference type="Gene3D" id="3.30.930.10">
    <property type="entry name" value="Bira Bifunctional Protein, Domain 2"/>
    <property type="match status" value="1"/>
</dbReference>
<dbReference type="GO" id="GO:0016874">
    <property type="term" value="F:ligase activity"/>
    <property type="evidence" value="ECO:0007669"/>
    <property type="project" value="UniProtKB-KW"/>
</dbReference>
<evidence type="ECO:0000259" key="1">
    <source>
        <dbReference type="PROSITE" id="PS50862"/>
    </source>
</evidence>
<dbReference type="PROSITE" id="PS50862">
    <property type="entry name" value="AA_TRNA_LIGASE_II"/>
    <property type="match status" value="1"/>
</dbReference>
<feature type="domain" description="Aminoacyl-transfer RNA synthetases class-II family profile" evidence="1">
    <location>
        <begin position="149"/>
        <end position="302"/>
    </location>
</feature>
<keyword evidence="3" id="KW-1185">Reference proteome</keyword>
<comment type="caution">
    <text evidence="2">The sequence shown here is derived from an EMBL/GenBank/DDBJ whole genome shotgun (WGS) entry which is preliminary data.</text>
</comment>
<dbReference type="OrthoDB" id="583154at2"/>
<reference evidence="2 3" key="1">
    <citation type="submission" date="2018-11" db="EMBL/GenBank/DDBJ databases">
        <title>Draft genome of Simplicispira Flexivirga sp. BO-16.</title>
        <authorList>
            <person name="Im W.T."/>
        </authorList>
    </citation>
    <scope>NUCLEOTIDE SEQUENCE [LARGE SCALE GENOMIC DNA]</scope>
    <source>
        <strain evidence="2 3">BO-16</strain>
    </source>
</reference>
<evidence type="ECO:0000313" key="3">
    <source>
        <dbReference type="Proteomes" id="UP000271678"/>
    </source>
</evidence>
<organism evidence="2 3">
    <name type="scientific">Flexivirga caeni</name>
    <dbReference type="NCBI Taxonomy" id="2294115"/>
    <lineage>
        <taxon>Bacteria</taxon>
        <taxon>Bacillati</taxon>
        <taxon>Actinomycetota</taxon>
        <taxon>Actinomycetes</taxon>
        <taxon>Micrococcales</taxon>
        <taxon>Dermacoccaceae</taxon>
        <taxon>Flexivirga</taxon>
    </lineage>
</organism>
<sequence length="311" mass="34375">MTITSTMTDDRVAAQEEFRNELVDARILVRTSVDGLYQRSATFESIVRGIERLVGIAGNGGYEPLLFFPPVLPREEFIRSDYLRSFPDLTGSIDTFVGNDRDHVNLLRALENGEDWTRFLAPAEVMLCSAACHPLYASLTGTLPEGGRRVELQGFCFRHEPSVDPARMQMFRQHEFVAVGTPGECIAHRDKWLDTALSLLRGLGLPVRKVVANDPFFGRAGRILAANQRDTALKFEIVCPITSTESPTAIASGNYHLDHFGGPFNILASDGHIAHSACIGFGLERITLALLKTHGIDPRAWPDDVRSQLGQ</sequence>
<dbReference type="EC" id="6.2.1.n2" evidence="2"/>
<dbReference type="EMBL" id="RJJQ01000012">
    <property type="protein sequence ID" value="RNI21187.1"/>
    <property type="molecule type" value="Genomic_DNA"/>
</dbReference>
<dbReference type="SUPFAM" id="SSF55681">
    <property type="entry name" value="Class II aaRS and biotin synthetases"/>
    <property type="match status" value="1"/>
</dbReference>
<dbReference type="Proteomes" id="UP000271678">
    <property type="component" value="Unassembled WGS sequence"/>
</dbReference>
<proteinExistence type="predicted"/>